<accession>A0A2S4M789</accession>
<protein>
    <submittedName>
        <fullName evidence="1">Uncharacterized protein</fullName>
    </submittedName>
</protein>
<organism evidence="1 2">
    <name type="scientific">Paraburkholderia eburnea</name>
    <dbReference type="NCBI Taxonomy" id="1189126"/>
    <lineage>
        <taxon>Bacteria</taxon>
        <taxon>Pseudomonadati</taxon>
        <taxon>Pseudomonadota</taxon>
        <taxon>Betaproteobacteria</taxon>
        <taxon>Burkholderiales</taxon>
        <taxon>Burkholderiaceae</taxon>
        <taxon>Paraburkholderia</taxon>
    </lineage>
</organism>
<comment type="caution">
    <text evidence="1">The sequence shown here is derived from an EMBL/GenBank/DDBJ whole genome shotgun (WGS) entry which is preliminary data.</text>
</comment>
<reference evidence="1 2" key="1">
    <citation type="submission" date="2018-01" db="EMBL/GenBank/DDBJ databases">
        <title>Genomic Encyclopedia of Type Strains, Phase III (KMG-III): the genomes of soil and plant-associated and newly described type strains.</title>
        <authorList>
            <person name="Whitman W."/>
        </authorList>
    </citation>
    <scope>NUCLEOTIDE SEQUENCE [LARGE SCALE GENOMIC DNA]</scope>
    <source>
        <strain evidence="1 2">JCM 18070</strain>
    </source>
</reference>
<keyword evidence="2" id="KW-1185">Reference proteome</keyword>
<dbReference type="Proteomes" id="UP000237381">
    <property type="component" value="Unassembled WGS sequence"/>
</dbReference>
<dbReference type="AlphaFoldDB" id="A0A2S4M789"/>
<sequence>MPGILVPQRSGINSVAQIKGRTVVISSVRGSISEYRASRQVISRSRFSPARSRRWASKSLFGGFVKRALYAAMKEGALALASASVLMPRSRSSFTWHSRSFSPASVGPKSA</sequence>
<gene>
    <name evidence="1" type="ORF">B0G62_10875</name>
</gene>
<dbReference type="EMBL" id="PQGA01000008">
    <property type="protein sequence ID" value="POR50584.1"/>
    <property type="molecule type" value="Genomic_DNA"/>
</dbReference>
<name>A0A2S4M789_9BURK</name>
<evidence type="ECO:0000313" key="2">
    <source>
        <dbReference type="Proteomes" id="UP000237381"/>
    </source>
</evidence>
<evidence type="ECO:0000313" key="1">
    <source>
        <dbReference type="EMBL" id="POR50584.1"/>
    </source>
</evidence>
<proteinExistence type="predicted"/>